<dbReference type="EMBL" id="CP104694">
    <property type="protein sequence ID" value="UXI70221.1"/>
    <property type="molecule type" value="Genomic_DNA"/>
</dbReference>
<keyword evidence="2" id="KW-1185">Reference proteome</keyword>
<dbReference type="RefSeq" id="WP_261697172.1">
    <property type="nucleotide sequence ID" value="NZ_CP104694.1"/>
</dbReference>
<accession>A0ABY6BJN0</accession>
<name>A0ABY6BJN0_9GAMM</name>
<evidence type="ECO:0000313" key="2">
    <source>
        <dbReference type="Proteomes" id="UP001064632"/>
    </source>
</evidence>
<protein>
    <submittedName>
        <fullName evidence="1">DUF3606 domain-containing protein</fullName>
    </submittedName>
</protein>
<reference evidence="1" key="1">
    <citation type="submission" date="2022-09" db="EMBL/GenBank/DDBJ databases">
        <title>Tahibacter sp. nov., isolated from a fresh water.</title>
        <authorList>
            <person name="Baek J.H."/>
            <person name="Lee J.K."/>
            <person name="Kim J.M."/>
            <person name="Jeon C.O."/>
        </authorList>
    </citation>
    <scope>NUCLEOTIDE SEQUENCE</scope>
    <source>
        <strain evidence="1">W38</strain>
    </source>
</reference>
<dbReference type="InterPro" id="IPR022037">
    <property type="entry name" value="DUF3606"/>
</dbReference>
<evidence type="ECO:0000313" key="1">
    <source>
        <dbReference type="EMBL" id="UXI70221.1"/>
    </source>
</evidence>
<organism evidence="1 2">
    <name type="scientific">Tahibacter amnicola</name>
    <dbReference type="NCBI Taxonomy" id="2976241"/>
    <lineage>
        <taxon>Bacteria</taxon>
        <taxon>Pseudomonadati</taxon>
        <taxon>Pseudomonadota</taxon>
        <taxon>Gammaproteobacteria</taxon>
        <taxon>Lysobacterales</taxon>
        <taxon>Rhodanobacteraceae</taxon>
        <taxon>Tahibacter</taxon>
    </lineage>
</organism>
<dbReference type="Proteomes" id="UP001064632">
    <property type="component" value="Chromosome"/>
</dbReference>
<dbReference type="Pfam" id="PF12244">
    <property type="entry name" value="DUF3606"/>
    <property type="match status" value="1"/>
</dbReference>
<gene>
    <name evidence="1" type="ORF">N4264_11480</name>
</gene>
<proteinExistence type="predicted"/>
<sequence>MADPSLDTAKPDDERIVVDAEHDEHYWTQALGITDRQLWRAVFCDLVEAAKQQTRQA</sequence>